<comment type="caution">
    <text evidence="2">The sequence shown here is derived from an EMBL/GenBank/DDBJ whole genome shotgun (WGS) entry which is preliminary data.</text>
</comment>
<evidence type="ECO:0000313" key="2">
    <source>
        <dbReference type="EMBL" id="MFC0541794.1"/>
    </source>
</evidence>
<feature type="signal peptide" evidence="1">
    <location>
        <begin position="1"/>
        <end position="25"/>
    </location>
</feature>
<gene>
    <name evidence="2" type="ORF">ACFFH7_09895</name>
</gene>
<evidence type="ECO:0000256" key="1">
    <source>
        <dbReference type="SAM" id="SignalP"/>
    </source>
</evidence>
<protein>
    <submittedName>
        <fullName evidence="2">Peptidase inhibitor family I36 protein</fullName>
    </submittedName>
</protein>
<name>A0ABV6MNB2_9PSEU</name>
<dbReference type="Pfam" id="PF03995">
    <property type="entry name" value="Inhibitor_I36"/>
    <property type="match status" value="1"/>
</dbReference>
<dbReference type="Proteomes" id="UP001589810">
    <property type="component" value="Unassembled WGS sequence"/>
</dbReference>
<accession>A0ABV6MNB2</accession>
<proteinExistence type="predicted"/>
<dbReference type="EMBL" id="JBHLUD010000002">
    <property type="protein sequence ID" value="MFC0541794.1"/>
    <property type="molecule type" value="Genomic_DNA"/>
</dbReference>
<evidence type="ECO:0000313" key="3">
    <source>
        <dbReference type="Proteomes" id="UP001589810"/>
    </source>
</evidence>
<keyword evidence="1" id="KW-0732">Signal</keyword>
<dbReference type="RefSeq" id="WP_273942172.1">
    <property type="nucleotide sequence ID" value="NZ_CP097263.1"/>
</dbReference>
<keyword evidence="3" id="KW-1185">Reference proteome</keyword>
<reference evidence="2 3" key="1">
    <citation type="submission" date="2024-09" db="EMBL/GenBank/DDBJ databases">
        <authorList>
            <person name="Sun Q."/>
            <person name="Mori K."/>
        </authorList>
    </citation>
    <scope>NUCLEOTIDE SEQUENCE [LARGE SCALE GENOMIC DNA]</scope>
    <source>
        <strain evidence="2 3">TBRC 1432</strain>
    </source>
</reference>
<feature type="chain" id="PRO_5045651810" evidence="1">
    <location>
        <begin position="26"/>
        <end position="134"/>
    </location>
</feature>
<organism evidence="2 3">
    <name type="scientific">Kutzneria chonburiensis</name>
    <dbReference type="NCBI Taxonomy" id="1483604"/>
    <lineage>
        <taxon>Bacteria</taxon>
        <taxon>Bacillati</taxon>
        <taxon>Actinomycetota</taxon>
        <taxon>Actinomycetes</taxon>
        <taxon>Pseudonocardiales</taxon>
        <taxon>Pseudonocardiaceae</taxon>
        <taxon>Kutzneria</taxon>
    </lineage>
</organism>
<sequence length="134" mass="13981">MNRRLAVVLIGAVAALVGTTAPAYAAGPGGAEACPSGSLCLYYNSPRLGWGSFEHWSPGNYGNLGNYRFGNWGNGSGYGQTVGGNAASLVNNTNQDWIVCADLARDSCQKFGPGYADALPDFLHNADWAMESTG</sequence>